<dbReference type="InterPro" id="IPR009636">
    <property type="entry name" value="SCAF"/>
</dbReference>
<feature type="region of interest" description="Disordered" evidence="2">
    <location>
        <begin position="154"/>
        <end position="178"/>
    </location>
</feature>
<dbReference type="GO" id="GO:0004527">
    <property type="term" value="F:exonuclease activity"/>
    <property type="evidence" value="ECO:0007669"/>
    <property type="project" value="UniProtKB-KW"/>
</dbReference>
<feature type="coiled-coil region" evidence="1">
    <location>
        <begin position="27"/>
        <end position="99"/>
    </location>
</feature>
<keyword evidence="3" id="KW-0540">Nuclease</keyword>
<name>A0AAW5TRI4_9LACT</name>
<organism evidence="3 6">
    <name type="scientific">Lactococcus lactis</name>
    <dbReference type="NCBI Taxonomy" id="1358"/>
    <lineage>
        <taxon>Bacteria</taxon>
        <taxon>Bacillati</taxon>
        <taxon>Bacillota</taxon>
        <taxon>Bacilli</taxon>
        <taxon>Lactobacillales</taxon>
        <taxon>Streptococcaceae</taxon>
        <taxon>Lactococcus</taxon>
    </lineage>
</organism>
<evidence type="ECO:0000313" key="4">
    <source>
        <dbReference type="EMBL" id="MCW2281447.1"/>
    </source>
</evidence>
<dbReference type="AlphaFoldDB" id="A0AAW5TRI4"/>
<dbReference type="EMBL" id="JAOQNN010000001">
    <property type="protein sequence ID" value="MCW2281413.1"/>
    <property type="molecule type" value="Genomic_DNA"/>
</dbReference>
<keyword evidence="3" id="KW-0378">Hydrolase</keyword>
<sequence length="196" mass="22032">MEFKEFLTKQGVTEEQANKIVSGMPENKFYLTNEEKLDERYAKLKQQKEDLQNDLNAANALVDNLKKSNKSNEELQQQVEDYKTQIESLNNQRAEDRKNNAIELALKDAKARNTKAVKSLLDLDKIEVTDEGIKGLNEQLESFRESDAYLFETEKDGNNSSGKQATFVGNASGGNSPADVTQQMINAFTADLSKTN</sequence>
<dbReference type="EMBL" id="JAOQNN010000002">
    <property type="protein sequence ID" value="MCW2281447.1"/>
    <property type="molecule type" value="Genomic_DNA"/>
</dbReference>
<feature type="compositionally biased region" description="Polar residues" evidence="2">
    <location>
        <begin position="158"/>
        <end position="178"/>
    </location>
</feature>
<evidence type="ECO:0000313" key="3">
    <source>
        <dbReference type="EMBL" id="MCW2281413.1"/>
    </source>
</evidence>
<keyword evidence="1" id="KW-0175">Coiled coil</keyword>
<dbReference type="RefSeq" id="WP_264653966.1">
    <property type="nucleotide sequence ID" value="NZ_JAOQNN010000001.1"/>
</dbReference>
<dbReference type="EMBL" id="JAOQNN010000002">
    <property type="protein sequence ID" value="MCW2282181.1"/>
    <property type="molecule type" value="Genomic_DNA"/>
</dbReference>
<comment type="caution">
    <text evidence="3">The sequence shown here is derived from an EMBL/GenBank/DDBJ whole genome shotgun (WGS) entry which is preliminary data.</text>
</comment>
<proteinExistence type="predicted"/>
<dbReference type="Pfam" id="PF06810">
    <property type="entry name" value="Phage_scaffold"/>
    <property type="match status" value="1"/>
</dbReference>
<gene>
    <name evidence="3" type="ORF">M2256_001871</name>
    <name evidence="4" type="ORF">M2256_001969</name>
    <name evidence="5" type="ORF">M2256_002703</name>
</gene>
<evidence type="ECO:0000313" key="5">
    <source>
        <dbReference type="EMBL" id="MCW2282181.1"/>
    </source>
</evidence>
<reference evidence="3" key="1">
    <citation type="submission" date="2023-08" db="EMBL/GenBank/DDBJ databases">
        <title>Genomic analyses of the natural microbiome of Caenorhabditis elegans.</title>
        <authorList>
            <person name="Samuel B."/>
        </authorList>
    </citation>
    <scope>NUCLEOTIDE SEQUENCE</scope>
    <source>
        <strain evidence="3">BIGb0220</strain>
    </source>
</reference>
<protein>
    <submittedName>
        <fullName evidence="3">DNA repair exonuclease SbcCD ATPase subunit</fullName>
    </submittedName>
</protein>
<dbReference type="Proteomes" id="UP001207687">
    <property type="component" value="Unassembled WGS sequence"/>
</dbReference>
<accession>A0AAW5TRI4</accession>
<evidence type="ECO:0000256" key="2">
    <source>
        <dbReference type="SAM" id="MobiDB-lite"/>
    </source>
</evidence>
<evidence type="ECO:0000313" key="6">
    <source>
        <dbReference type="Proteomes" id="UP001207687"/>
    </source>
</evidence>
<keyword evidence="3" id="KW-0269">Exonuclease</keyword>
<evidence type="ECO:0000256" key="1">
    <source>
        <dbReference type="SAM" id="Coils"/>
    </source>
</evidence>